<proteinExistence type="predicted"/>
<dbReference type="PROSITE" id="PS51318">
    <property type="entry name" value="TAT"/>
    <property type="match status" value="1"/>
</dbReference>
<feature type="transmembrane region" description="Helical" evidence="1">
    <location>
        <begin position="275"/>
        <end position="295"/>
    </location>
</feature>
<evidence type="ECO:0008006" key="5">
    <source>
        <dbReference type="Google" id="ProtNLM"/>
    </source>
</evidence>
<keyword evidence="1" id="KW-0812">Transmembrane</keyword>
<sequence>MLPHRRTALRAATTTAALAGALLLPSAAAFADTGSTAAPAAGTTSDSCTATKTMSIFGEMTVDLSIGPAGPKAVLKNSKGKAVSTVDRAHPVDGPNGMMIKYPNIAGSLFLYRNEGGSTPWRSTPFPRLPKGCTDSGAGTGKETRNGCTVTQTIGSVFGEMTVDLSMSPAGPKAVLKNSKGKAVSTVDRAHPVDGPNGMMIKHPDSTAPLFLDVSEGGSALWRSNPFPKLPEDCANTAKPAPVATTGSAAPQTSAVPAGAVAAGATGVGHGNTSLVAGGGALAVASAAALGFVVTRRRRAADAGR</sequence>
<dbReference type="InterPro" id="IPR006311">
    <property type="entry name" value="TAT_signal"/>
</dbReference>
<dbReference type="Proteomes" id="UP001152519">
    <property type="component" value="Unassembled WGS sequence"/>
</dbReference>
<keyword evidence="1" id="KW-0472">Membrane</keyword>
<keyword evidence="4" id="KW-1185">Reference proteome</keyword>
<evidence type="ECO:0000313" key="3">
    <source>
        <dbReference type="EMBL" id="CAG6390777.1"/>
    </source>
</evidence>
<accession>A0A9W4GNP8</accession>
<dbReference type="AlphaFoldDB" id="A0A9W4GNP8"/>
<protein>
    <recommendedName>
        <fullName evidence="5">LPXTG-motif cell wall anchor domain-containing protein</fullName>
    </recommendedName>
</protein>
<evidence type="ECO:0000313" key="4">
    <source>
        <dbReference type="Proteomes" id="UP001152519"/>
    </source>
</evidence>
<comment type="caution">
    <text evidence="3">The sequence shown here is derived from an EMBL/GenBank/DDBJ whole genome shotgun (WGS) entry which is preliminary data.</text>
</comment>
<keyword evidence="2" id="KW-0732">Signal</keyword>
<evidence type="ECO:0000256" key="2">
    <source>
        <dbReference type="SAM" id="SignalP"/>
    </source>
</evidence>
<feature type="chain" id="PRO_5040855703" description="LPXTG-motif cell wall anchor domain-containing protein" evidence="2">
    <location>
        <begin position="32"/>
        <end position="305"/>
    </location>
</feature>
<dbReference type="RefSeq" id="WP_251484105.1">
    <property type="nucleotide sequence ID" value="NZ_CAJSLV010000001.1"/>
</dbReference>
<evidence type="ECO:0000256" key="1">
    <source>
        <dbReference type="SAM" id="Phobius"/>
    </source>
</evidence>
<gene>
    <name evidence="3" type="ORF">SCOCK_10245</name>
</gene>
<organism evidence="3 4">
    <name type="scientific">Actinacidiphila cocklensis</name>
    <dbReference type="NCBI Taxonomy" id="887465"/>
    <lineage>
        <taxon>Bacteria</taxon>
        <taxon>Bacillati</taxon>
        <taxon>Actinomycetota</taxon>
        <taxon>Actinomycetes</taxon>
        <taxon>Kitasatosporales</taxon>
        <taxon>Streptomycetaceae</taxon>
        <taxon>Actinacidiphila</taxon>
    </lineage>
</organism>
<name>A0A9W4GNP8_9ACTN</name>
<reference evidence="3" key="1">
    <citation type="submission" date="2021-05" db="EMBL/GenBank/DDBJ databases">
        <authorList>
            <person name="Arsene-Ploetze F."/>
        </authorList>
    </citation>
    <scope>NUCLEOTIDE SEQUENCE</scope>
    <source>
        <strain evidence="3">DSM 42138</strain>
    </source>
</reference>
<dbReference type="EMBL" id="CAJSLV010000001">
    <property type="protein sequence ID" value="CAG6390777.1"/>
    <property type="molecule type" value="Genomic_DNA"/>
</dbReference>
<keyword evidence="1" id="KW-1133">Transmembrane helix</keyword>
<feature type="signal peptide" evidence="2">
    <location>
        <begin position="1"/>
        <end position="31"/>
    </location>
</feature>